<dbReference type="InterPro" id="IPR023753">
    <property type="entry name" value="FAD/NAD-binding_dom"/>
</dbReference>
<dbReference type="GO" id="GO:0004791">
    <property type="term" value="F:thioredoxin-disulfide reductase (NADPH) activity"/>
    <property type="evidence" value="ECO:0007669"/>
    <property type="project" value="UniProtKB-EC"/>
</dbReference>
<reference evidence="5 6" key="1">
    <citation type="submission" date="2017-12" db="EMBL/GenBank/DDBJ databases">
        <title>Phylogenetic diversity of female urinary microbiome.</title>
        <authorList>
            <person name="Thomas-White K."/>
            <person name="Wolfe A.J."/>
        </authorList>
    </citation>
    <scope>NUCLEOTIDE SEQUENCE [LARGE SCALE GENOMIC DNA]</scope>
    <source>
        <strain evidence="5 6">UMB0777</strain>
    </source>
</reference>
<evidence type="ECO:0000256" key="1">
    <source>
        <dbReference type="ARBA" id="ARBA00022630"/>
    </source>
</evidence>
<gene>
    <name evidence="5" type="ORF">CYJ73_21685</name>
</gene>
<evidence type="ECO:0000313" key="6">
    <source>
        <dbReference type="Proteomes" id="UP000234662"/>
    </source>
</evidence>
<organism evidence="5 6">
    <name type="scientific">Gordonia terrae</name>
    <dbReference type="NCBI Taxonomy" id="2055"/>
    <lineage>
        <taxon>Bacteria</taxon>
        <taxon>Bacillati</taxon>
        <taxon>Actinomycetota</taxon>
        <taxon>Actinomycetes</taxon>
        <taxon>Mycobacteriales</taxon>
        <taxon>Gordoniaceae</taxon>
        <taxon>Gordonia</taxon>
    </lineage>
</organism>
<comment type="catalytic activity">
    <reaction evidence="3">
        <text>[thioredoxin]-dithiol + NADP(+) = [thioredoxin]-disulfide + NADPH + H(+)</text>
        <dbReference type="Rhea" id="RHEA:20345"/>
        <dbReference type="Rhea" id="RHEA-COMP:10698"/>
        <dbReference type="Rhea" id="RHEA-COMP:10700"/>
        <dbReference type="ChEBI" id="CHEBI:15378"/>
        <dbReference type="ChEBI" id="CHEBI:29950"/>
        <dbReference type="ChEBI" id="CHEBI:50058"/>
        <dbReference type="ChEBI" id="CHEBI:57783"/>
        <dbReference type="ChEBI" id="CHEBI:58349"/>
        <dbReference type="EC" id="1.8.1.9"/>
    </reaction>
</comment>
<dbReference type="SUPFAM" id="SSF51905">
    <property type="entry name" value="FAD/NAD(P)-binding domain"/>
    <property type="match status" value="1"/>
</dbReference>
<dbReference type="Pfam" id="PF07992">
    <property type="entry name" value="Pyr_redox_2"/>
    <property type="match status" value="1"/>
</dbReference>
<dbReference type="PRINTS" id="PR00368">
    <property type="entry name" value="FADPNR"/>
</dbReference>
<dbReference type="Gene3D" id="3.50.50.60">
    <property type="entry name" value="FAD/NAD(P)-binding domain"/>
    <property type="match status" value="2"/>
</dbReference>
<comment type="caution">
    <text evidence="5">The sequence shown here is derived from an EMBL/GenBank/DDBJ whole genome shotgun (WGS) entry which is preliminary data.</text>
</comment>
<dbReference type="EMBL" id="PKJC01000024">
    <property type="protein sequence ID" value="PKZ63519.1"/>
    <property type="molecule type" value="Genomic_DNA"/>
</dbReference>
<dbReference type="PRINTS" id="PR00469">
    <property type="entry name" value="PNDRDTASEII"/>
</dbReference>
<evidence type="ECO:0000256" key="3">
    <source>
        <dbReference type="ARBA" id="ARBA00048132"/>
    </source>
</evidence>
<dbReference type="RefSeq" id="WP_101822252.1">
    <property type="nucleotide sequence ID" value="NZ_PKJC01000024.1"/>
</dbReference>
<sequence>MTDSVTTETESTANGYDVAIVGGGAAGLSAATALARSLRRVVVIDAGQPRNAPAAAAHNVLGQDGISPLDLLARGRAEATGYGAEIRSGTVVDATGSIDDFTLHLSSGEVVVARRLILATGLVDRLPEIPGVAELWGHDVLHCPYCHGYEVRGTRIVQIATSPMSAHQALMFRQLTEQVTVIAHDPTALSADDRRHLAVTGIDVVDARVERVRTRDDDGSARLDGVLLSDGTLVDADAVVVSPRFVVRGELYERLGGELDEGPMGMGGVVGTGPMGETALPGVWAAGNTTTLNAMVTVAMGEGLSAGAAVNGSLVMADLHATVSAPA</sequence>
<dbReference type="STRING" id="2055.BCM27_03920"/>
<evidence type="ECO:0000259" key="4">
    <source>
        <dbReference type="Pfam" id="PF07992"/>
    </source>
</evidence>
<keyword evidence="2" id="KW-0560">Oxidoreductase</keyword>
<dbReference type="AlphaFoldDB" id="A0A2I1R341"/>
<dbReference type="PANTHER" id="PTHR48105">
    <property type="entry name" value="THIOREDOXIN REDUCTASE 1-RELATED-RELATED"/>
    <property type="match status" value="1"/>
</dbReference>
<evidence type="ECO:0000256" key="2">
    <source>
        <dbReference type="ARBA" id="ARBA00023002"/>
    </source>
</evidence>
<accession>A0A2I1R341</accession>
<keyword evidence="1" id="KW-0285">Flavoprotein</keyword>
<name>A0A2I1R341_9ACTN</name>
<dbReference type="Proteomes" id="UP000234662">
    <property type="component" value="Unassembled WGS sequence"/>
</dbReference>
<dbReference type="InterPro" id="IPR036188">
    <property type="entry name" value="FAD/NAD-bd_sf"/>
</dbReference>
<dbReference type="InterPro" id="IPR050097">
    <property type="entry name" value="Ferredoxin-NADP_redctase_2"/>
</dbReference>
<feature type="domain" description="FAD/NAD(P)-binding" evidence="4">
    <location>
        <begin position="16"/>
        <end position="303"/>
    </location>
</feature>
<proteinExistence type="predicted"/>
<evidence type="ECO:0000313" key="5">
    <source>
        <dbReference type="EMBL" id="PKZ63519.1"/>
    </source>
</evidence>
<protein>
    <submittedName>
        <fullName evidence="5">Thioredoxin reductase</fullName>
    </submittedName>
</protein>